<gene>
    <name evidence="2" type="ORF">MUN76_15145</name>
</gene>
<evidence type="ECO:0000313" key="2">
    <source>
        <dbReference type="EMBL" id="UOQ60346.1"/>
    </source>
</evidence>
<evidence type="ECO:0000313" key="3">
    <source>
        <dbReference type="Proteomes" id="UP000831775"/>
    </source>
</evidence>
<dbReference type="InterPro" id="IPR001387">
    <property type="entry name" value="Cro/C1-type_HTH"/>
</dbReference>
<feature type="compositionally biased region" description="Basic and acidic residues" evidence="1">
    <location>
        <begin position="19"/>
        <end position="28"/>
    </location>
</feature>
<dbReference type="RefSeq" id="WP_244685904.1">
    <property type="nucleotide sequence ID" value="NZ_CP095043.1"/>
</dbReference>
<protein>
    <submittedName>
        <fullName evidence="2">Helix-turn-helix domain-containing protein</fullName>
    </submittedName>
</protein>
<accession>A0ABY4FVT9</accession>
<dbReference type="CDD" id="cd00093">
    <property type="entry name" value="HTH_XRE"/>
    <property type="match status" value="1"/>
</dbReference>
<organism evidence="2 3">
    <name type="scientific">Leucobacter rhizosphaerae</name>
    <dbReference type="NCBI Taxonomy" id="2932245"/>
    <lineage>
        <taxon>Bacteria</taxon>
        <taxon>Bacillati</taxon>
        <taxon>Actinomycetota</taxon>
        <taxon>Actinomycetes</taxon>
        <taxon>Micrococcales</taxon>
        <taxon>Microbacteriaceae</taxon>
        <taxon>Leucobacter</taxon>
    </lineage>
</organism>
<evidence type="ECO:0000256" key="1">
    <source>
        <dbReference type="SAM" id="MobiDB-lite"/>
    </source>
</evidence>
<reference evidence="2 3" key="1">
    <citation type="submission" date="2022-04" db="EMBL/GenBank/DDBJ databases">
        <title>Leucobacter sp. isolated from rhizosphere of onion.</title>
        <authorList>
            <person name="Won M."/>
            <person name="Lee C.-M."/>
            <person name="Woen H.-Y."/>
            <person name="Kwon S.-W."/>
        </authorList>
    </citation>
    <scope>NUCLEOTIDE SEQUENCE [LARGE SCALE GENOMIC DNA]</scope>
    <source>
        <strain evidence="2 3">H25R-14</strain>
    </source>
</reference>
<name>A0ABY4FVT9_9MICO</name>
<dbReference type="Proteomes" id="UP000831775">
    <property type="component" value="Chromosome"/>
</dbReference>
<feature type="compositionally biased region" description="Polar residues" evidence="1">
    <location>
        <begin position="1"/>
        <end position="11"/>
    </location>
</feature>
<feature type="region of interest" description="Disordered" evidence="1">
    <location>
        <begin position="1"/>
        <end position="33"/>
    </location>
</feature>
<proteinExistence type="predicted"/>
<dbReference type="EMBL" id="CP095043">
    <property type="protein sequence ID" value="UOQ60346.1"/>
    <property type="molecule type" value="Genomic_DNA"/>
</dbReference>
<dbReference type="SUPFAM" id="SSF47413">
    <property type="entry name" value="lambda repressor-like DNA-binding domains"/>
    <property type="match status" value="1"/>
</dbReference>
<keyword evidence="3" id="KW-1185">Reference proteome</keyword>
<dbReference type="InterPro" id="IPR010982">
    <property type="entry name" value="Lambda_DNA-bd_dom_sf"/>
</dbReference>
<sequence length="81" mass="8708">MSNQRTGSSAAAVQEAIEDSGRTKRSISDETGIPYPTLNRKLAEKAEFKFSELLLIAEALGVPPWKFTPSIFTRPAAAVAA</sequence>